<comment type="caution">
    <text evidence="1">The sequence shown here is derived from an EMBL/GenBank/DDBJ whole genome shotgun (WGS) entry which is preliminary data.</text>
</comment>
<keyword evidence="2" id="KW-1185">Reference proteome</keyword>
<evidence type="ECO:0000313" key="1">
    <source>
        <dbReference type="EMBL" id="GER27457.1"/>
    </source>
</evidence>
<proteinExistence type="predicted"/>
<organism evidence="1 2">
    <name type="scientific">Striga asiatica</name>
    <name type="common">Asiatic witchweed</name>
    <name type="synonym">Buchnera asiatica</name>
    <dbReference type="NCBI Taxonomy" id="4170"/>
    <lineage>
        <taxon>Eukaryota</taxon>
        <taxon>Viridiplantae</taxon>
        <taxon>Streptophyta</taxon>
        <taxon>Embryophyta</taxon>
        <taxon>Tracheophyta</taxon>
        <taxon>Spermatophyta</taxon>
        <taxon>Magnoliopsida</taxon>
        <taxon>eudicotyledons</taxon>
        <taxon>Gunneridae</taxon>
        <taxon>Pentapetalae</taxon>
        <taxon>asterids</taxon>
        <taxon>lamiids</taxon>
        <taxon>Lamiales</taxon>
        <taxon>Orobanchaceae</taxon>
        <taxon>Buchnereae</taxon>
        <taxon>Striga</taxon>
    </lineage>
</organism>
<gene>
    <name evidence="1" type="ORF">STAS_03167</name>
</gene>
<evidence type="ECO:0000313" key="2">
    <source>
        <dbReference type="Proteomes" id="UP000325081"/>
    </source>
</evidence>
<sequence>MDSKGHEASKLYPKTHFAKYVQSHQPLMDEVLQLLEKTKASLDDAHSFALQISDLAEFLKVYVSDSDVEDDQYSTRVTAQTEVQTKVNAVGTSFSKFKSATKVDEKLVVGEAISNPNDQVVHEMLKIFVPQLFTENQFNVLSVFE</sequence>
<reference evidence="2" key="1">
    <citation type="journal article" date="2019" name="Curr. Biol.">
        <title>Genome Sequence of Striga asiatica Provides Insight into the Evolution of Plant Parasitism.</title>
        <authorList>
            <person name="Yoshida S."/>
            <person name="Kim S."/>
            <person name="Wafula E.K."/>
            <person name="Tanskanen J."/>
            <person name="Kim Y.M."/>
            <person name="Honaas L."/>
            <person name="Yang Z."/>
            <person name="Spallek T."/>
            <person name="Conn C.E."/>
            <person name="Ichihashi Y."/>
            <person name="Cheong K."/>
            <person name="Cui S."/>
            <person name="Der J.P."/>
            <person name="Gundlach H."/>
            <person name="Jiao Y."/>
            <person name="Hori C."/>
            <person name="Ishida J.K."/>
            <person name="Kasahara H."/>
            <person name="Kiba T."/>
            <person name="Kim M.S."/>
            <person name="Koo N."/>
            <person name="Laohavisit A."/>
            <person name="Lee Y.H."/>
            <person name="Lumba S."/>
            <person name="McCourt P."/>
            <person name="Mortimer J.C."/>
            <person name="Mutuku J.M."/>
            <person name="Nomura T."/>
            <person name="Sasaki-Sekimoto Y."/>
            <person name="Seto Y."/>
            <person name="Wang Y."/>
            <person name="Wakatake T."/>
            <person name="Sakakibara H."/>
            <person name="Demura T."/>
            <person name="Yamaguchi S."/>
            <person name="Yoneyama K."/>
            <person name="Manabe R.I."/>
            <person name="Nelson D.C."/>
            <person name="Schulman A.H."/>
            <person name="Timko M.P."/>
            <person name="dePamphilis C.W."/>
            <person name="Choi D."/>
            <person name="Shirasu K."/>
        </authorList>
    </citation>
    <scope>NUCLEOTIDE SEQUENCE [LARGE SCALE GENOMIC DNA]</scope>
    <source>
        <strain evidence="2">cv. UVA1</strain>
    </source>
</reference>
<feature type="non-terminal residue" evidence="1">
    <location>
        <position position="145"/>
    </location>
</feature>
<dbReference type="Proteomes" id="UP000325081">
    <property type="component" value="Unassembled WGS sequence"/>
</dbReference>
<name>A0A5A7P4D1_STRAF</name>
<accession>A0A5A7P4D1</accession>
<dbReference type="EMBL" id="BKCP01001991">
    <property type="protein sequence ID" value="GER27457.1"/>
    <property type="molecule type" value="Genomic_DNA"/>
</dbReference>
<protein>
    <submittedName>
        <fullName evidence="1">Uncharacterized protein</fullName>
    </submittedName>
</protein>
<dbReference type="AlphaFoldDB" id="A0A5A7P4D1"/>